<evidence type="ECO:0000256" key="1">
    <source>
        <dbReference type="SAM" id="MobiDB-lite"/>
    </source>
</evidence>
<accession>A0A917K2I2</accession>
<dbReference type="EMBL" id="BMQA01000001">
    <property type="protein sequence ID" value="GGI95064.1"/>
    <property type="molecule type" value="Genomic_DNA"/>
</dbReference>
<dbReference type="Proteomes" id="UP000657574">
    <property type="component" value="Unassembled WGS sequence"/>
</dbReference>
<feature type="region of interest" description="Disordered" evidence="1">
    <location>
        <begin position="34"/>
        <end position="71"/>
    </location>
</feature>
<proteinExistence type="predicted"/>
<keyword evidence="3" id="KW-1185">Reference proteome</keyword>
<protein>
    <submittedName>
        <fullName evidence="2">Uncharacterized protein</fullName>
    </submittedName>
</protein>
<comment type="caution">
    <text evidence="2">The sequence shown here is derived from an EMBL/GenBank/DDBJ whole genome shotgun (WGS) entry which is preliminary data.</text>
</comment>
<evidence type="ECO:0000313" key="3">
    <source>
        <dbReference type="Proteomes" id="UP000657574"/>
    </source>
</evidence>
<gene>
    <name evidence="2" type="ORF">GCM10010121_001830</name>
</gene>
<reference evidence="2" key="2">
    <citation type="submission" date="2020-09" db="EMBL/GenBank/DDBJ databases">
        <authorList>
            <person name="Sun Q."/>
            <person name="Ohkuma M."/>
        </authorList>
    </citation>
    <scope>NUCLEOTIDE SEQUENCE</scope>
    <source>
        <strain evidence="2">JCM 3086</strain>
    </source>
</reference>
<evidence type="ECO:0000313" key="2">
    <source>
        <dbReference type="EMBL" id="GGI95064.1"/>
    </source>
</evidence>
<name>A0A917K2I2_9ACTN</name>
<dbReference type="AlphaFoldDB" id="A0A917K2I2"/>
<sequence>MHATFEINAPTHAHAIVTTGEFVKSLAQGTFPRGARHVCRPRGPPPPVPDWDQAPSATLAGGTLRRERQRW</sequence>
<organism evidence="2 3">
    <name type="scientific">Streptomyces brasiliensis</name>
    <dbReference type="NCBI Taxonomy" id="1954"/>
    <lineage>
        <taxon>Bacteria</taxon>
        <taxon>Bacillati</taxon>
        <taxon>Actinomycetota</taxon>
        <taxon>Actinomycetes</taxon>
        <taxon>Kitasatosporales</taxon>
        <taxon>Streptomycetaceae</taxon>
        <taxon>Streptomyces</taxon>
    </lineage>
</organism>
<reference evidence="2" key="1">
    <citation type="journal article" date="2014" name="Int. J. Syst. Evol. Microbiol.">
        <title>Complete genome sequence of Corynebacterium casei LMG S-19264T (=DSM 44701T), isolated from a smear-ripened cheese.</title>
        <authorList>
            <consortium name="US DOE Joint Genome Institute (JGI-PGF)"/>
            <person name="Walter F."/>
            <person name="Albersmeier A."/>
            <person name="Kalinowski J."/>
            <person name="Ruckert C."/>
        </authorList>
    </citation>
    <scope>NUCLEOTIDE SEQUENCE</scope>
    <source>
        <strain evidence="2">JCM 3086</strain>
    </source>
</reference>